<reference evidence="2 3" key="1">
    <citation type="submission" date="2017-02" db="EMBL/GenBank/DDBJ databases">
        <authorList>
            <person name="Peterson S.W."/>
        </authorList>
    </citation>
    <scope>NUCLEOTIDE SEQUENCE [LARGE SCALE GENOMIC DNA]</scope>
    <source>
        <strain evidence="2 3">DSM 22899</strain>
    </source>
</reference>
<dbReference type="EMBL" id="FUYS01000001">
    <property type="protein sequence ID" value="SKB29822.1"/>
    <property type="molecule type" value="Genomic_DNA"/>
</dbReference>
<dbReference type="InterPro" id="IPR007372">
    <property type="entry name" value="Lipid/polyisoprenoid-bd_YceI"/>
</dbReference>
<accession>A0A1T5A493</accession>
<keyword evidence="3" id="KW-1185">Reference proteome</keyword>
<dbReference type="Proteomes" id="UP000190541">
    <property type="component" value="Unassembled WGS sequence"/>
</dbReference>
<evidence type="ECO:0000259" key="1">
    <source>
        <dbReference type="Pfam" id="PF04264"/>
    </source>
</evidence>
<dbReference type="RefSeq" id="WP_079715297.1">
    <property type="nucleotide sequence ID" value="NZ_FUYS01000001.1"/>
</dbReference>
<feature type="domain" description="Lipid/polyisoprenoid-binding YceI-like" evidence="1">
    <location>
        <begin position="48"/>
        <end position="174"/>
    </location>
</feature>
<dbReference type="PANTHER" id="PTHR34406">
    <property type="entry name" value="PROTEIN YCEI"/>
    <property type="match status" value="1"/>
</dbReference>
<name>A0A1T5A493_9SPHI</name>
<dbReference type="STRING" id="623280.SAMN05660226_00584"/>
<protein>
    <submittedName>
        <fullName evidence="2">YceI-like domain-containing protein</fullName>
    </submittedName>
</protein>
<dbReference type="OrthoDB" id="116832at2"/>
<dbReference type="InterPro" id="IPR036761">
    <property type="entry name" value="TTHA0802/YceI-like_sf"/>
</dbReference>
<evidence type="ECO:0000313" key="3">
    <source>
        <dbReference type="Proteomes" id="UP000190541"/>
    </source>
</evidence>
<dbReference type="AlphaFoldDB" id="A0A1T5A493"/>
<dbReference type="Pfam" id="PF04264">
    <property type="entry name" value="YceI"/>
    <property type="match status" value="1"/>
</dbReference>
<gene>
    <name evidence="2" type="ORF">SAMN05660226_00584</name>
</gene>
<dbReference type="Gene3D" id="2.40.128.110">
    <property type="entry name" value="Lipid/polyisoprenoid-binding, YceI-like"/>
    <property type="match status" value="1"/>
</dbReference>
<dbReference type="PANTHER" id="PTHR34406:SF1">
    <property type="entry name" value="PROTEIN YCEI"/>
    <property type="match status" value="1"/>
</dbReference>
<proteinExistence type="predicted"/>
<sequence>MKIYYVWFFVMILCFRAEAQDILVDRGSRISFFSSAPLEDIAAVTERASSALHVKSNEIAFKVAIKSFVFNKRLMQEHFNENYMESDQFPYATFSGKINEPINWASDGRYPVIVAGQLEIHGVKKFYTTKAMIEIRGNAVKAHAKFDVKLADHGIKIPRVVVKNIAEIVAVDVSSTYQRQ</sequence>
<organism evidence="2 3">
    <name type="scientific">Parapedobacter luteus</name>
    <dbReference type="NCBI Taxonomy" id="623280"/>
    <lineage>
        <taxon>Bacteria</taxon>
        <taxon>Pseudomonadati</taxon>
        <taxon>Bacteroidota</taxon>
        <taxon>Sphingobacteriia</taxon>
        <taxon>Sphingobacteriales</taxon>
        <taxon>Sphingobacteriaceae</taxon>
        <taxon>Parapedobacter</taxon>
    </lineage>
</organism>
<dbReference type="SUPFAM" id="SSF101874">
    <property type="entry name" value="YceI-like"/>
    <property type="match status" value="1"/>
</dbReference>
<evidence type="ECO:0000313" key="2">
    <source>
        <dbReference type="EMBL" id="SKB29822.1"/>
    </source>
</evidence>